<evidence type="ECO:0000313" key="3">
    <source>
        <dbReference type="EMBL" id="QZO00497.1"/>
    </source>
</evidence>
<name>A0A9E6ULF7_9HYPH</name>
<dbReference type="Proteomes" id="UP000825701">
    <property type="component" value="Chromosome"/>
</dbReference>
<accession>A0A9E6ULF7</accession>
<dbReference type="AlphaFoldDB" id="A0A9E6ULF7"/>
<reference evidence="3" key="1">
    <citation type="submission" date="2021-08" db="EMBL/GenBank/DDBJ databases">
        <authorList>
            <person name="Zhang H."/>
            <person name="Xu M."/>
            <person name="Yu Z."/>
            <person name="Yang L."/>
            <person name="Cai Y."/>
        </authorList>
    </citation>
    <scope>NUCLEOTIDE SEQUENCE</scope>
    <source>
        <strain evidence="3">CHL1</strain>
    </source>
</reference>
<evidence type="ECO:0000313" key="4">
    <source>
        <dbReference type="Proteomes" id="UP000825701"/>
    </source>
</evidence>
<dbReference type="KEGG" id="cmet:K6K41_01760"/>
<sequence>MPPSETDIGFDPLAVGAGSPPRSAAATRLAQAGQAIFGPRFHAPLATELKVSRPLLFAMVNDQRRITPDVERRLAVTIRARIVPQLEARIETLALLAESIERKLEAYSQTPAVQAEPRP</sequence>
<feature type="region of interest" description="Disordered" evidence="2">
    <location>
        <begin position="1"/>
        <end position="21"/>
    </location>
</feature>
<evidence type="ECO:0000256" key="1">
    <source>
        <dbReference type="SAM" id="Coils"/>
    </source>
</evidence>
<gene>
    <name evidence="3" type="ORF">K6K41_01760</name>
</gene>
<dbReference type="RefSeq" id="WP_261403688.1">
    <property type="nucleotide sequence ID" value="NZ_CP081869.1"/>
</dbReference>
<keyword evidence="1" id="KW-0175">Coiled coil</keyword>
<feature type="coiled-coil region" evidence="1">
    <location>
        <begin position="83"/>
        <end position="110"/>
    </location>
</feature>
<organism evidence="3 4">
    <name type="scientific">Chenggangzhangella methanolivorans</name>
    <dbReference type="NCBI Taxonomy" id="1437009"/>
    <lineage>
        <taxon>Bacteria</taxon>
        <taxon>Pseudomonadati</taxon>
        <taxon>Pseudomonadota</taxon>
        <taxon>Alphaproteobacteria</taxon>
        <taxon>Hyphomicrobiales</taxon>
        <taxon>Methylopilaceae</taxon>
        <taxon>Chenggangzhangella</taxon>
    </lineage>
</organism>
<keyword evidence="4" id="KW-1185">Reference proteome</keyword>
<proteinExistence type="predicted"/>
<dbReference type="EMBL" id="CP081869">
    <property type="protein sequence ID" value="QZO00497.1"/>
    <property type="molecule type" value="Genomic_DNA"/>
</dbReference>
<evidence type="ECO:0000256" key="2">
    <source>
        <dbReference type="SAM" id="MobiDB-lite"/>
    </source>
</evidence>
<protein>
    <submittedName>
        <fullName evidence="3">Uncharacterized protein</fullName>
    </submittedName>
</protein>